<reference evidence="7" key="1">
    <citation type="submission" date="2021-12" db="EMBL/GenBank/DDBJ databases">
        <authorList>
            <person name="King R."/>
        </authorList>
    </citation>
    <scope>NUCLEOTIDE SEQUENCE</scope>
</reference>
<evidence type="ECO:0000256" key="1">
    <source>
        <dbReference type="ARBA" id="ARBA00011748"/>
    </source>
</evidence>
<evidence type="ECO:0000256" key="5">
    <source>
        <dbReference type="SAM" id="SignalP"/>
    </source>
</evidence>
<dbReference type="PANTHER" id="PTHR23199">
    <property type="entry name" value="NEUROTROPHIN 1-RELATED"/>
    <property type="match status" value="1"/>
</dbReference>
<name>A0A9P0B6H9_BRAAE</name>
<dbReference type="Gene3D" id="2.10.90.10">
    <property type="entry name" value="Cystine-knot cytokines"/>
    <property type="match status" value="1"/>
</dbReference>
<evidence type="ECO:0000256" key="2">
    <source>
        <dbReference type="ARBA" id="ARBA00022729"/>
    </source>
</evidence>
<comment type="subunit">
    <text evidence="1">Homodimer; disulfide-linked.</text>
</comment>
<dbReference type="Pfam" id="PF16077">
    <property type="entry name" value="Spaetzle"/>
    <property type="match status" value="1"/>
</dbReference>
<keyword evidence="3" id="KW-1015">Disulfide bond</keyword>
<dbReference type="GO" id="GO:0005121">
    <property type="term" value="F:Toll binding"/>
    <property type="evidence" value="ECO:0007669"/>
    <property type="project" value="TreeGrafter"/>
</dbReference>
<dbReference type="Proteomes" id="UP001154078">
    <property type="component" value="Chromosome 5"/>
</dbReference>
<dbReference type="InterPro" id="IPR052444">
    <property type="entry name" value="Spz/Toll_ligand-like"/>
</dbReference>
<dbReference type="GO" id="GO:0021556">
    <property type="term" value="P:central nervous system formation"/>
    <property type="evidence" value="ECO:0007669"/>
    <property type="project" value="TreeGrafter"/>
</dbReference>
<dbReference type="GO" id="GO:0008083">
    <property type="term" value="F:growth factor activity"/>
    <property type="evidence" value="ECO:0007669"/>
    <property type="project" value="TreeGrafter"/>
</dbReference>
<keyword evidence="8" id="KW-1185">Reference proteome</keyword>
<gene>
    <name evidence="7" type="ORF">MELIAE_LOCUS8285</name>
</gene>
<dbReference type="InterPro" id="IPR029034">
    <property type="entry name" value="Cystine-knot_cytokine"/>
</dbReference>
<evidence type="ECO:0000256" key="3">
    <source>
        <dbReference type="ARBA" id="ARBA00023157"/>
    </source>
</evidence>
<dbReference type="EMBL" id="OV121136">
    <property type="protein sequence ID" value="CAH0557598.1"/>
    <property type="molecule type" value="Genomic_DNA"/>
</dbReference>
<dbReference type="AlphaFoldDB" id="A0A9P0B6H9"/>
<feature type="signal peptide" evidence="5">
    <location>
        <begin position="1"/>
        <end position="19"/>
    </location>
</feature>
<evidence type="ECO:0000259" key="6">
    <source>
        <dbReference type="Pfam" id="PF16077"/>
    </source>
</evidence>
<dbReference type="OrthoDB" id="7933576at2759"/>
<feature type="domain" description="Spaetzle" evidence="6">
    <location>
        <begin position="236"/>
        <end position="331"/>
    </location>
</feature>
<dbReference type="FunFam" id="2.10.90.10:FF:000018">
    <property type="entry name" value="Spatzle 4"/>
    <property type="match status" value="1"/>
</dbReference>
<dbReference type="InterPro" id="IPR032104">
    <property type="entry name" value="Spaetzle"/>
</dbReference>
<evidence type="ECO:0000313" key="7">
    <source>
        <dbReference type="EMBL" id="CAH0557598.1"/>
    </source>
</evidence>
<organism evidence="7 8">
    <name type="scientific">Brassicogethes aeneus</name>
    <name type="common">Rape pollen beetle</name>
    <name type="synonym">Meligethes aeneus</name>
    <dbReference type="NCBI Taxonomy" id="1431903"/>
    <lineage>
        <taxon>Eukaryota</taxon>
        <taxon>Metazoa</taxon>
        <taxon>Ecdysozoa</taxon>
        <taxon>Arthropoda</taxon>
        <taxon>Hexapoda</taxon>
        <taxon>Insecta</taxon>
        <taxon>Pterygota</taxon>
        <taxon>Neoptera</taxon>
        <taxon>Endopterygota</taxon>
        <taxon>Coleoptera</taxon>
        <taxon>Polyphaga</taxon>
        <taxon>Cucujiformia</taxon>
        <taxon>Nitidulidae</taxon>
        <taxon>Meligethinae</taxon>
        <taxon>Brassicogethes</taxon>
    </lineage>
</organism>
<dbReference type="PANTHER" id="PTHR23199:SF16">
    <property type="entry name" value="PROTEIN SPAETZLE 5"/>
    <property type="match status" value="1"/>
</dbReference>
<sequence>MNCFSVLTLLSCCVVKCMATCSHLYGHEPCKTFVPAPPGQTPPCARPGQTFCEFPDQYPGQLINYLIQKWRFDHNTILSDESKEEFSSYFLPPNPKPEYGPPGFQSFGPKGNDYLPEPIYIPKPQQPLNAGFFPERNNLVYQEQVRNGQFYTYKYPQNFPQVNRPTYNSYYYDVPHQGQGQYNNRLWKRRTDTRQKRSLKFKRSRQIVDHKFNILSSNATLNHERQKRQATINAEPLCSSTSRFIMPRAALNNKGNWMYVVNMPEVDGKYTQLVKSETCLSQTCSSLCGLPQGYSSRCEQKYVQKRLVALEGTGDKLYNDVFWFPSCCVCTLSNS</sequence>
<keyword evidence="4" id="KW-0325">Glycoprotein</keyword>
<dbReference type="SUPFAM" id="SSF57501">
    <property type="entry name" value="Cystine-knot cytokines"/>
    <property type="match status" value="1"/>
</dbReference>
<accession>A0A9P0B6H9</accession>
<dbReference type="GO" id="GO:0005615">
    <property type="term" value="C:extracellular space"/>
    <property type="evidence" value="ECO:0007669"/>
    <property type="project" value="UniProtKB-ARBA"/>
</dbReference>
<protein>
    <recommendedName>
        <fullName evidence="6">Spaetzle domain-containing protein</fullName>
    </recommendedName>
</protein>
<dbReference type="GO" id="GO:0045087">
    <property type="term" value="P:innate immune response"/>
    <property type="evidence" value="ECO:0007669"/>
    <property type="project" value="TreeGrafter"/>
</dbReference>
<feature type="chain" id="PRO_5040126890" description="Spaetzle domain-containing protein" evidence="5">
    <location>
        <begin position="20"/>
        <end position="335"/>
    </location>
</feature>
<evidence type="ECO:0000313" key="8">
    <source>
        <dbReference type="Proteomes" id="UP001154078"/>
    </source>
</evidence>
<evidence type="ECO:0000256" key="4">
    <source>
        <dbReference type="ARBA" id="ARBA00023180"/>
    </source>
</evidence>
<keyword evidence="2 5" id="KW-0732">Signal</keyword>
<proteinExistence type="predicted"/>